<gene>
    <name evidence="1" type="ORF">SAMN05444320_11280</name>
</gene>
<dbReference type="RefSeq" id="WP_073488897.1">
    <property type="nucleotide sequence ID" value="NZ_FQVN01000012.1"/>
</dbReference>
<dbReference type="EMBL" id="FQVN01000012">
    <property type="protein sequence ID" value="SHG69193.1"/>
    <property type="molecule type" value="Genomic_DNA"/>
</dbReference>
<sequence length="115" mass="13265">MDLDHWHRIEYWQIKRGQRVLVHAEEINDHGFYIGRTVQRQMRTTATDYTRALFEEFALKHPTEPGQRWLVRVWRLTGRSGAKTVRVCDVPLSIPAEEIAERNAESAPAAAAALV</sequence>
<evidence type="ECO:0000313" key="2">
    <source>
        <dbReference type="Proteomes" id="UP000184501"/>
    </source>
</evidence>
<dbReference type="OrthoDB" id="3624993at2"/>
<dbReference type="AlphaFoldDB" id="A0A1M5LXS0"/>
<evidence type="ECO:0000313" key="1">
    <source>
        <dbReference type="EMBL" id="SHG69193.1"/>
    </source>
</evidence>
<dbReference type="Proteomes" id="UP000184501">
    <property type="component" value="Unassembled WGS sequence"/>
</dbReference>
<dbReference type="STRING" id="2017.SAMN05444320_11280"/>
<organism evidence="1 2">
    <name type="scientific">Streptoalloteichus hindustanus</name>
    <dbReference type="NCBI Taxonomy" id="2017"/>
    <lineage>
        <taxon>Bacteria</taxon>
        <taxon>Bacillati</taxon>
        <taxon>Actinomycetota</taxon>
        <taxon>Actinomycetes</taxon>
        <taxon>Pseudonocardiales</taxon>
        <taxon>Pseudonocardiaceae</taxon>
        <taxon>Streptoalloteichus</taxon>
    </lineage>
</organism>
<keyword evidence="2" id="KW-1185">Reference proteome</keyword>
<reference evidence="1 2" key="1">
    <citation type="submission" date="2016-11" db="EMBL/GenBank/DDBJ databases">
        <authorList>
            <person name="Jaros S."/>
            <person name="Januszkiewicz K."/>
            <person name="Wedrychowicz H."/>
        </authorList>
    </citation>
    <scope>NUCLEOTIDE SEQUENCE [LARGE SCALE GENOMIC DNA]</scope>
    <source>
        <strain evidence="1 2">DSM 44523</strain>
    </source>
</reference>
<proteinExistence type="predicted"/>
<protein>
    <submittedName>
        <fullName evidence="1">Uncharacterized protein</fullName>
    </submittedName>
</protein>
<accession>A0A1M5LXS0</accession>
<name>A0A1M5LXS0_STRHI</name>